<evidence type="ECO:0000313" key="3">
    <source>
        <dbReference type="Proteomes" id="UP000324222"/>
    </source>
</evidence>
<comment type="caution">
    <text evidence="2">The sequence shown here is derived from an EMBL/GenBank/DDBJ whole genome shotgun (WGS) entry which is preliminary data.</text>
</comment>
<reference evidence="2 3" key="1">
    <citation type="submission" date="2019-05" db="EMBL/GenBank/DDBJ databases">
        <title>Another draft genome of Portunus trituberculatus and its Hox gene families provides insights of decapod evolution.</title>
        <authorList>
            <person name="Jeong J.-H."/>
            <person name="Song I."/>
            <person name="Kim S."/>
            <person name="Choi T."/>
            <person name="Kim D."/>
            <person name="Ryu S."/>
            <person name="Kim W."/>
        </authorList>
    </citation>
    <scope>NUCLEOTIDE SEQUENCE [LARGE SCALE GENOMIC DNA]</scope>
    <source>
        <tissue evidence="2">Muscle</tissue>
    </source>
</reference>
<evidence type="ECO:0000313" key="2">
    <source>
        <dbReference type="EMBL" id="MPC87595.1"/>
    </source>
</evidence>
<proteinExistence type="predicted"/>
<accession>A0A5B7IYJ7</accession>
<evidence type="ECO:0000256" key="1">
    <source>
        <dbReference type="SAM" id="MobiDB-lite"/>
    </source>
</evidence>
<dbReference type="Proteomes" id="UP000324222">
    <property type="component" value="Unassembled WGS sequence"/>
</dbReference>
<feature type="region of interest" description="Disordered" evidence="1">
    <location>
        <begin position="30"/>
        <end position="64"/>
    </location>
</feature>
<sequence length="84" mass="8865">MLVVVVVVEAEYFAIQVPAEDQGACKQRFTGSISHPAGERKTGSSTPNDGTGRGRALLSAATTSPPPRCPVVITAFRIDSKTTY</sequence>
<dbReference type="EMBL" id="VSRR010074962">
    <property type="protein sequence ID" value="MPC87595.1"/>
    <property type="molecule type" value="Genomic_DNA"/>
</dbReference>
<gene>
    <name evidence="2" type="ORF">E2C01_082461</name>
</gene>
<organism evidence="2 3">
    <name type="scientific">Portunus trituberculatus</name>
    <name type="common">Swimming crab</name>
    <name type="synonym">Neptunus trituberculatus</name>
    <dbReference type="NCBI Taxonomy" id="210409"/>
    <lineage>
        <taxon>Eukaryota</taxon>
        <taxon>Metazoa</taxon>
        <taxon>Ecdysozoa</taxon>
        <taxon>Arthropoda</taxon>
        <taxon>Crustacea</taxon>
        <taxon>Multicrustacea</taxon>
        <taxon>Malacostraca</taxon>
        <taxon>Eumalacostraca</taxon>
        <taxon>Eucarida</taxon>
        <taxon>Decapoda</taxon>
        <taxon>Pleocyemata</taxon>
        <taxon>Brachyura</taxon>
        <taxon>Eubrachyura</taxon>
        <taxon>Portunoidea</taxon>
        <taxon>Portunidae</taxon>
        <taxon>Portuninae</taxon>
        <taxon>Portunus</taxon>
    </lineage>
</organism>
<keyword evidence="3" id="KW-1185">Reference proteome</keyword>
<protein>
    <submittedName>
        <fullName evidence="2">Uncharacterized protein</fullName>
    </submittedName>
</protein>
<dbReference type="AlphaFoldDB" id="A0A5B7IYJ7"/>
<name>A0A5B7IYJ7_PORTR</name>